<evidence type="ECO:0000313" key="1">
    <source>
        <dbReference type="EMBL" id="KAF9449628.1"/>
    </source>
</evidence>
<accession>A0A9P5XDZ7</accession>
<proteinExistence type="predicted"/>
<dbReference type="EMBL" id="MU151125">
    <property type="protein sequence ID" value="KAF9449628.1"/>
    <property type="molecule type" value="Genomic_DNA"/>
</dbReference>
<sequence>MSRQETPTKKENIIFGQVTMRLGHVGLVPEFTPRSPLARCVRNGTHAGIIPFTLQSGIVWKGATKDPKAMRLNFFEKAKFEARTLSVCEGIYETPMPPK</sequence>
<name>A0A9P5XDZ7_9AGAR</name>
<dbReference type="Proteomes" id="UP000807342">
    <property type="component" value="Unassembled WGS sequence"/>
</dbReference>
<evidence type="ECO:0000313" key="2">
    <source>
        <dbReference type="Proteomes" id="UP000807342"/>
    </source>
</evidence>
<keyword evidence="2" id="KW-1185">Reference proteome</keyword>
<organism evidence="1 2">
    <name type="scientific">Macrolepiota fuliginosa MF-IS2</name>
    <dbReference type="NCBI Taxonomy" id="1400762"/>
    <lineage>
        <taxon>Eukaryota</taxon>
        <taxon>Fungi</taxon>
        <taxon>Dikarya</taxon>
        <taxon>Basidiomycota</taxon>
        <taxon>Agaricomycotina</taxon>
        <taxon>Agaricomycetes</taxon>
        <taxon>Agaricomycetidae</taxon>
        <taxon>Agaricales</taxon>
        <taxon>Agaricineae</taxon>
        <taxon>Agaricaceae</taxon>
        <taxon>Macrolepiota</taxon>
    </lineage>
</organism>
<dbReference type="AlphaFoldDB" id="A0A9P5XDZ7"/>
<gene>
    <name evidence="1" type="ORF">P691DRAFT_543882</name>
</gene>
<comment type="caution">
    <text evidence="1">The sequence shown here is derived from an EMBL/GenBank/DDBJ whole genome shotgun (WGS) entry which is preliminary data.</text>
</comment>
<reference evidence="1" key="1">
    <citation type="submission" date="2020-11" db="EMBL/GenBank/DDBJ databases">
        <authorList>
            <consortium name="DOE Joint Genome Institute"/>
            <person name="Ahrendt S."/>
            <person name="Riley R."/>
            <person name="Andreopoulos W."/>
            <person name="Labutti K."/>
            <person name="Pangilinan J."/>
            <person name="Ruiz-Duenas F.J."/>
            <person name="Barrasa J.M."/>
            <person name="Sanchez-Garcia M."/>
            <person name="Camarero S."/>
            <person name="Miyauchi S."/>
            <person name="Serrano A."/>
            <person name="Linde D."/>
            <person name="Babiker R."/>
            <person name="Drula E."/>
            <person name="Ayuso-Fernandez I."/>
            <person name="Pacheco R."/>
            <person name="Padilla G."/>
            <person name="Ferreira P."/>
            <person name="Barriuso J."/>
            <person name="Kellner H."/>
            <person name="Castanera R."/>
            <person name="Alfaro M."/>
            <person name="Ramirez L."/>
            <person name="Pisabarro A.G."/>
            <person name="Kuo A."/>
            <person name="Tritt A."/>
            <person name="Lipzen A."/>
            <person name="He G."/>
            <person name="Yan M."/>
            <person name="Ng V."/>
            <person name="Cullen D."/>
            <person name="Martin F."/>
            <person name="Rosso M.-N."/>
            <person name="Henrissat B."/>
            <person name="Hibbett D."/>
            <person name="Martinez A.T."/>
            <person name="Grigoriev I.V."/>
        </authorList>
    </citation>
    <scope>NUCLEOTIDE SEQUENCE</scope>
    <source>
        <strain evidence="1">MF-IS2</strain>
    </source>
</reference>
<protein>
    <submittedName>
        <fullName evidence="1">Uncharacterized protein</fullName>
    </submittedName>
</protein>